<dbReference type="Pfam" id="PF13540">
    <property type="entry name" value="RCC1_2"/>
    <property type="match status" value="1"/>
</dbReference>
<protein>
    <recommendedName>
        <fullName evidence="4">RCC1 domain-containing protein 1</fullName>
    </recommendedName>
</protein>
<dbReference type="Gene3D" id="2.130.10.30">
    <property type="entry name" value="Regulator of chromosome condensation 1/beta-lactamase-inhibitor protein II"/>
    <property type="match status" value="1"/>
</dbReference>
<dbReference type="OrthoDB" id="5370059at2759"/>
<dbReference type="PANTHER" id="PTHR46849:SF1">
    <property type="entry name" value="RCC1 DOMAIN-CONTAINING PROTEIN 1"/>
    <property type="match status" value="1"/>
</dbReference>
<accession>A0A8K0JXE4</accession>
<dbReference type="PROSITE" id="PS00626">
    <property type="entry name" value="RCC1_2"/>
    <property type="match status" value="1"/>
</dbReference>
<comment type="caution">
    <text evidence="2">The sequence shown here is derived from an EMBL/GenBank/DDBJ whole genome shotgun (WGS) entry which is preliminary data.</text>
</comment>
<evidence type="ECO:0000313" key="2">
    <source>
        <dbReference type="EMBL" id="KAG8223575.1"/>
    </source>
</evidence>
<feature type="repeat" description="RCC1" evidence="1">
    <location>
        <begin position="181"/>
        <end position="232"/>
    </location>
</feature>
<gene>
    <name evidence="2" type="ORF">J437_LFUL003039</name>
</gene>
<dbReference type="AlphaFoldDB" id="A0A8K0JXE4"/>
<dbReference type="InterPro" id="IPR052830">
    <property type="entry name" value="RCC1_domain-containing"/>
</dbReference>
<evidence type="ECO:0000256" key="1">
    <source>
        <dbReference type="PROSITE-ProRule" id="PRU00235"/>
    </source>
</evidence>
<reference evidence="2" key="2">
    <citation type="submission" date="2017-10" db="EMBL/GenBank/DDBJ databases">
        <title>Ladona fulva Genome sequencing and assembly.</title>
        <authorList>
            <person name="Murali S."/>
            <person name="Richards S."/>
            <person name="Bandaranaike D."/>
            <person name="Bellair M."/>
            <person name="Blankenburg K."/>
            <person name="Chao H."/>
            <person name="Dinh H."/>
            <person name="Doddapaneni H."/>
            <person name="Dugan-Rocha S."/>
            <person name="Elkadiri S."/>
            <person name="Gnanaolivu R."/>
            <person name="Hernandez B."/>
            <person name="Skinner E."/>
            <person name="Javaid M."/>
            <person name="Lee S."/>
            <person name="Li M."/>
            <person name="Ming W."/>
            <person name="Munidasa M."/>
            <person name="Muniz J."/>
            <person name="Nguyen L."/>
            <person name="Hughes D."/>
            <person name="Osuji N."/>
            <person name="Pu L.-L."/>
            <person name="Puazo M."/>
            <person name="Qu C."/>
            <person name="Quiroz J."/>
            <person name="Raj R."/>
            <person name="Weissenberger G."/>
            <person name="Xin Y."/>
            <person name="Zou X."/>
            <person name="Han Y."/>
            <person name="Worley K."/>
            <person name="Muzny D."/>
            <person name="Gibbs R."/>
        </authorList>
    </citation>
    <scope>NUCLEOTIDE SEQUENCE</scope>
    <source>
        <strain evidence="2">Sampled in the wild</strain>
    </source>
</reference>
<name>A0A8K0JXE4_LADFU</name>
<evidence type="ECO:0008006" key="4">
    <source>
        <dbReference type="Google" id="ProtNLM"/>
    </source>
</evidence>
<dbReference type="SUPFAM" id="SSF50985">
    <property type="entry name" value="RCC1/BLIP-II"/>
    <property type="match status" value="1"/>
</dbReference>
<dbReference type="Pfam" id="PF00415">
    <property type="entry name" value="RCC1"/>
    <property type="match status" value="1"/>
</dbReference>
<organism evidence="2 3">
    <name type="scientific">Ladona fulva</name>
    <name type="common">Scarce chaser dragonfly</name>
    <name type="synonym">Libellula fulva</name>
    <dbReference type="NCBI Taxonomy" id="123851"/>
    <lineage>
        <taxon>Eukaryota</taxon>
        <taxon>Metazoa</taxon>
        <taxon>Ecdysozoa</taxon>
        <taxon>Arthropoda</taxon>
        <taxon>Hexapoda</taxon>
        <taxon>Insecta</taxon>
        <taxon>Pterygota</taxon>
        <taxon>Palaeoptera</taxon>
        <taxon>Odonata</taxon>
        <taxon>Epiprocta</taxon>
        <taxon>Anisoptera</taxon>
        <taxon>Libelluloidea</taxon>
        <taxon>Libellulidae</taxon>
        <taxon>Ladona</taxon>
    </lineage>
</organism>
<sequence length="380" mass="42069">MTAYYCGFNGFRQFPVKNIETTAIYNPTEFPFQVTSVSLAWNYLFYISESKAYISGFINGEIQKVEQISLPNDKQIRKGSCSSKCALFIAEDGCCWIYRSSGLWKNVSPLLNSETHSEVEGAQESCTIHKIVQACCQDKINVVLCELGQVYSIPTALPIPGRKVTEIACGFEHCLMVTDICTVFSWGSGRRGQLGHDMLEDEDSPREVDALSGLNVKSVAAGGWHSVAITATGDAYVWGWNTSGQLGMPCSENRERLHDKNKDHASFDLQQEGTNVKDNQYVKSEGEVVTVQAFPLPIKFPYGLEDIFVKSAACGNRHTIILTDDGVAWGCGWNAYGQLGLSGWTLYESLTKILIHGKEDCKVKEVVCGGWSTVLYLDKR</sequence>
<reference evidence="2" key="1">
    <citation type="submission" date="2013-04" db="EMBL/GenBank/DDBJ databases">
        <authorList>
            <person name="Qu J."/>
            <person name="Murali S.C."/>
            <person name="Bandaranaike D."/>
            <person name="Bellair M."/>
            <person name="Blankenburg K."/>
            <person name="Chao H."/>
            <person name="Dinh H."/>
            <person name="Doddapaneni H."/>
            <person name="Downs B."/>
            <person name="Dugan-Rocha S."/>
            <person name="Elkadiri S."/>
            <person name="Gnanaolivu R.D."/>
            <person name="Hernandez B."/>
            <person name="Javaid M."/>
            <person name="Jayaseelan J.C."/>
            <person name="Lee S."/>
            <person name="Li M."/>
            <person name="Ming W."/>
            <person name="Munidasa M."/>
            <person name="Muniz J."/>
            <person name="Nguyen L."/>
            <person name="Ongeri F."/>
            <person name="Osuji N."/>
            <person name="Pu L.-L."/>
            <person name="Puazo M."/>
            <person name="Qu C."/>
            <person name="Quiroz J."/>
            <person name="Raj R."/>
            <person name="Weissenberger G."/>
            <person name="Xin Y."/>
            <person name="Zou X."/>
            <person name="Han Y."/>
            <person name="Richards S."/>
            <person name="Worley K."/>
            <person name="Muzny D."/>
            <person name="Gibbs R."/>
        </authorList>
    </citation>
    <scope>NUCLEOTIDE SEQUENCE</scope>
    <source>
        <strain evidence="2">Sampled in the wild</strain>
    </source>
</reference>
<feature type="repeat" description="RCC1" evidence="1">
    <location>
        <begin position="233"/>
        <end position="325"/>
    </location>
</feature>
<dbReference type="EMBL" id="KZ308166">
    <property type="protein sequence ID" value="KAG8223575.1"/>
    <property type="molecule type" value="Genomic_DNA"/>
</dbReference>
<keyword evidence="3" id="KW-1185">Reference proteome</keyword>
<dbReference type="Proteomes" id="UP000792457">
    <property type="component" value="Unassembled WGS sequence"/>
</dbReference>
<proteinExistence type="predicted"/>
<dbReference type="PANTHER" id="PTHR46849">
    <property type="entry name" value="RCC1 DOMAIN-CONTAINING PROTEIN 1"/>
    <property type="match status" value="1"/>
</dbReference>
<dbReference type="InterPro" id="IPR009091">
    <property type="entry name" value="RCC1/BLIP-II"/>
</dbReference>
<dbReference type="InterPro" id="IPR000408">
    <property type="entry name" value="Reg_chr_condens"/>
</dbReference>
<evidence type="ECO:0000313" key="3">
    <source>
        <dbReference type="Proteomes" id="UP000792457"/>
    </source>
</evidence>
<dbReference type="PROSITE" id="PS50012">
    <property type="entry name" value="RCC1_3"/>
    <property type="match status" value="2"/>
</dbReference>
<dbReference type="PRINTS" id="PR00633">
    <property type="entry name" value="RCCNDNSATION"/>
</dbReference>